<name>A0A426YET2_ENSVE</name>
<protein>
    <submittedName>
        <fullName evidence="2">Uncharacterized protein</fullName>
    </submittedName>
</protein>
<evidence type="ECO:0000313" key="3">
    <source>
        <dbReference type="Proteomes" id="UP000287651"/>
    </source>
</evidence>
<feature type="signal peptide" evidence="1">
    <location>
        <begin position="1"/>
        <end position="22"/>
    </location>
</feature>
<organism evidence="2 3">
    <name type="scientific">Ensete ventricosum</name>
    <name type="common">Abyssinian banana</name>
    <name type="synonym">Musa ensete</name>
    <dbReference type="NCBI Taxonomy" id="4639"/>
    <lineage>
        <taxon>Eukaryota</taxon>
        <taxon>Viridiplantae</taxon>
        <taxon>Streptophyta</taxon>
        <taxon>Embryophyta</taxon>
        <taxon>Tracheophyta</taxon>
        <taxon>Spermatophyta</taxon>
        <taxon>Magnoliopsida</taxon>
        <taxon>Liliopsida</taxon>
        <taxon>Zingiberales</taxon>
        <taxon>Musaceae</taxon>
        <taxon>Ensete</taxon>
    </lineage>
</organism>
<dbReference type="Proteomes" id="UP000287651">
    <property type="component" value="Unassembled WGS sequence"/>
</dbReference>
<proteinExistence type="predicted"/>
<gene>
    <name evidence="2" type="ORF">B296_00042891</name>
</gene>
<keyword evidence="1" id="KW-0732">Signal</keyword>
<dbReference type="EMBL" id="AMZH03012881">
    <property type="protein sequence ID" value="RRT50228.1"/>
    <property type="molecule type" value="Genomic_DNA"/>
</dbReference>
<reference evidence="2 3" key="1">
    <citation type="journal article" date="2014" name="Agronomy (Basel)">
        <title>A Draft Genome Sequence for Ensete ventricosum, the Drought-Tolerant Tree Against Hunger.</title>
        <authorList>
            <person name="Harrison J."/>
            <person name="Moore K.A."/>
            <person name="Paszkiewicz K."/>
            <person name="Jones T."/>
            <person name="Grant M."/>
            <person name="Ambacheew D."/>
            <person name="Muzemil S."/>
            <person name="Studholme D.J."/>
        </authorList>
    </citation>
    <scope>NUCLEOTIDE SEQUENCE [LARGE SCALE GENOMIC DNA]</scope>
</reference>
<evidence type="ECO:0000256" key="1">
    <source>
        <dbReference type="SAM" id="SignalP"/>
    </source>
</evidence>
<accession>A0A426YET2</accession>
<sequence>MFGSLRMVGLGLFLLLLKGPEGGPWDDLARGHFWSSHLPTTNASVAIQWLALCSITGAVTGRRSTSDQKKWDDRNPIKKVWITRDGCACARSESVEVLVVGVYHLVVFPTGAVRLGRTPREIIIGCCGVRHQSGLPGVGRRWGMPGVAEQGLIMPWNVRWQVPFSDEGEIGLSSHSGHLLDD</sequence>
<evidence type="ECO:0000313" key="2">
    <source>
        <dbReference type="EMBL" id="RRT50228.1"/>
    </source>
</evidence>
<feature type="chain" id="PRO_5019278375" evidence="1">
    <location>
        <begin position="23"/>
        <end position="182"/>
    </location>
</feature>
<comment type="caution">
    <text evidence="2">The sequence shown here is derived from an EMBL/GenBank/DDBJ whole genome shotgun (WGS) entry which is preliminary data.</text>
</comment>
<dbReference type="AlphaFoldDB" id="A0A426YET2"/>